<keyword evidence="4" id="KW-1185">Reference proteome</keyword>
<name>A0A5C6ZPB4_9FLAO</name>
<dbReference type="InterPro" id="IPR051910">
    <property type="entry name" value="ComF/GntX_DNA_util-trans"/>
</dbReference>
<organism evidence="3 4">
    <name type="scientific">Gillisia hiemivivida</name>
    <dbReference type="NCBI Taxonomy" id="291190"/>
    <lineage>
        <taxon>Bacteria</taxon>
        <taxon>Pseudomonadati</taxon>
        <taxon>Bacteroidota</taxon>
        <taxon>Flavobacteriia</taxon>
        <taxon>Flavobacteriales</taxon>
        <taxon>Flavobacteriaceae</taxon>
        <taxon>Gillisia</taxon>
    </lineage>
</organism>
<evidence type="ECO:0000256" key="1">
    <source>
        <dbReference type="ARBA" id="ARBA00008007"/>
    </source>
</evidence>
<dbReference type="PANTHER" id="PTHR47505:SF1">
    <property type="entry name" value="DNA UTILIZATION PROTEIN YHGH"/>
    <property type="match status" value="1"/>
</dbReference>
<dbReference type="AlphaFoldDB" id="A0A5C6ZPB4"/>
<comment type="similarity">
    <text evidence="1">Belongs to the ComF/GntX family.</text>
</comment>
<accession>A0A5C6ZPB4</accession>
<dbReference type="OrthoDB" id="9779910at2"/>
<dbReference type="SUPFAM" id="SSF53271">
    <property type="entry name" value="PRTase-like"/>
    <property type="match status" value="1"/>
</dbReference>
<protein>
    <submittedName>
        <fullName evidence="3">ComF family protein</fullName>
    </submittedName>
</protein>
<evidence type="ECO:0000313" key="4">
    <source>
        <dbReference type="Proteomes" id="UP000321367"/>
    </source>
</evidence>
<dbReference type="Gene3D" id="3.40.50.2020">
    <property type="match status" value="1"/>
</dbReference>
<dbReference type="PANTHER" id="PTHR47505">
    <property type="entry name" value="DNA UTILIZATION PROTEIN YHGH"/>
    <property type="match status" value="1"/>
</dbReference>
<dbReference type="InterPro" id="IPR000836">
    <property type="entry name" value="PRTase_dom"/>
</dbReference>
<gene>
    <name evidence="3" type="ORF">ES724_15390</name>
</gene>
<comment type="caution">
    <text evidence="3">The sequence shown here is derived from an EMBL/GenBank/DDBJ whole genome shotgun (WGS) entry which is preliminary data.</text>
</comment>
<dbReference type="Pfam" id="PF00156">
    <property type="entry name" value="Pribosyltran"/>
    <property type="match status" value="1"/>
</dbReference>
<evidence type="ECO:0000259" key="2">
    <source>
        <dbReference type="Pfam" id="PF00156"/>
    </source>
</evidence>
<dbReference type="EMBL" id="VORY01000029">
    <property type="protein sequence ID" value="TXD91985.1"/>
    <property type="molecule type" value="Genomic_DNA"/>
</dbReference>
<evidence type="ECO:0000313" key="3">
    <source>
        <dbReference type="EMBL" id="TXD91985.1"/>
    </source>
</evidence>
<dbReference type="Proteomes" id="UP000321367">
    <property type="component" value="Unassembled WGS sequence"/>
</dbReference>
<proteinExistence type="inferred from homology"/>
<dbReference type="CDD" id="cd06223">
    <property type="entry name" value="PRTases_typeI"/>
    <property type="match status" value="1"/>
</dbReference>
<dbReference type="InterPro" id="IPR029057">
    <property type="entry name" value="PRTase-like"/>
</dbReference>
<feature type="domain" description="Phosphoribosyltransferase" evidence="2">
    <location>
        <begin position="134"/>
        <end position="222"/>
    </location>
</feature>
<sequence>MFQDLINLFYPNICQICDAELYKNQNILCTNCVNELPITNFHLDNENPVKKVFYGRVPIENATSLLVFKKKSSVQKLIHRLKYRGHQEIGSYLGAWTGAELAKTNSYEGIDLVIPVPLHKKKLRSRGFNQVEEFGKEIAAALNIDYVDDVLLKTSFSKTQTLKTRLARWGNIEESFVLFNSEKIKNKHILLVDDLITTGATLEACAEILLEGENVKISIATMAFTA</sequence>
<reference evidence="3 4" key="1">
    <citation type="submission" date="2019-08" db="EMBL/GenBank/DDBJ databases">
        <title>Genome sequence of Gillisia hiemivivida IC154 (type strain).</title>
        <authorList>
            <person name="Bowman J.P."/>
        </authorList>
    </citation>
    <scope>NUCLEOTIDE SEQUENCE [LARGE SCALE GENOMIC DNA]</scope>
    <source>
        <strain evidence="3 4">IC154</strain>
    </source>
</reference>
<dbReference type="RefSeq" id="WP_146934624.1">
    <property type="nucleotide sequence ID" value="NZ_CBCSHZ010000031.1"/>
</dbReference>